<dbReference type="GO" id="GO:0003677">
    <property type="term" value="F:DNA binding"/>
    <property type="evidence" value="ECO:0007669"/>
    <property type="project" value="InterPro"/>
</dbReference>
<keyword evidence="1" id="KW-0233">DNA recombination</keyword>
<dbReference type="Gene3D" id="1.10.443.10">
    <property type="entry name" value="Intergrase catalytic core"/>
    <property type="match status" value="1"/>
</dbReference>
<evidence type="ECO:0000313" key="2">
    <source>
        <dbReference type="EMBL" id="SDP19478.1"/>
    </source>
</evidence>
<dbReference type="GO" id="GO:0015074">
    <property type="term" value="P:DNA integration"/>
    <property type="evidence" value="ECO:0007669"/>
    <property type="project" value="InterPro"/>
</dbReference>
<organism evidence="2 3">
    <name type="scientific">Pseudomonas arsenicoxydans</name>
    <dbReference type="NCBI Taxonomy" id="702115"/>
    <lineage>
        <taxon>Bacteria</taxon>
        <taxon>Pseudomonadati</taxon>
        <taxon>Pseudomonadota</taxon>
        <taxon>Gammaproteobacteria</taxon>
        <taxon>Pseudomonadales</taxon>
        <taxon>Pseudomonadaceae</taxon>
        <taxon>Pseudomonas</taxon>
    </lineage>
</organism>
<dbReference type="SUPFAM" id="SSF56349">
    <property type="entry name" value="DNA breaking-rejoining enzymes"/>
    <property type="match status" value="1"/>
</dbReference>
<dbReference type="InterPro" id="IPR011010">
    <property type="entry name" value="DNA_brk_join_enz"/>
</dbReference>
<dbReference type="EMBL" id="LT629705">
    <property type="protein sequence ID" value="SDP19478.1"/>
    <property type="molecule type" value="Genomic_DNA"/>
</dbReference>
<dbReference type="OrthoDB" id="2077978at2"/>
<dbReference type="Proteomes" id="UP000198827">
    <property type="component" value="Chromosome I"/>
</dbReference>
<evidence type="ECO:0000313" key="3">
    <source>
        <dbReference type="Proteomes" id="UP000198827"/>
    </source>
</evidence>
<protein>
    <submittedName>
        <fullName evidence="2">Phage integrase family protein</fullName>
    </submittedName>
</protein>
<name>A0A1H0QS13_9PSED</name>
<dbReference type="AlphaFoldDB" id="A0A1H0QS13"/>
<dbReference type="GO" id="GO:0006310">
    <property type="term" value="P:DNA recombination"/>
    <property type="evidence" value="ECO:0007669"/>
    <property type="project" value="UniProtKB-KW"/>
</dbReference>
<evidence type="ECO:0000256" key="1">
    <source>
        <dbReference type="ARBA" id="ARBA00023172"/>
    </source>
</evidence>
<dbReference type="InterPro" id="IPR024965">
    <property type="entry name" value="Putative_integrase"/>
</dbReference>
<dbReference type="InterPro" id="IPR013762">
    <property type="entry name" value="Integrase-like_cat_sf"/>
</dbReference>
<sequence length="1016" mass="114911">MMMPSDSMFRTAQSYLTGRTIHVNTSAEFAVPPTFSVKQIRICAEFIEQYIRDTSSKIRHKPALQEILAGLSNIETPAQLIALVHRLLFYVGQKPDPHDVVHVREVLRKLWHFDLLAWPLLPNEQARAFVLTKKWNWEPERRELLDSLASLENHEDTGSMRIRGVMNLVLASAGSRDIGDFTPEVVGDYFELVLDVRMRSRVVLDVISLQYQKYGSTVLHVLKDYGSFGRMPVRADDKFQWALEKDVTLVEWVLLASQFMATLSSNLTKYRTTLNYFFDFLVGHPEVTRVPEQYLRRDYALATPFQAATESHESVLHAFFEHILETRCVSEDDYGYKVRLPGFHNPIEVRSRPKRPAETHREAMPTRFVRMLHDILVADDFAWARKFGEARWNGHGGDTFKWFNPDTRLYEDVWSPVRAIALLVKLLLPARTFQVRMLDSGEADTHEYDLASNSWLKNTGHLAPTGKKTVAKGVFARHRDNDGQEFVFLRFNTNKTADQNKDSSDAGYVMPWQHLEVIRLLTALRDWQKKYNPINVPTRWQDIKDIGISKRYSAEALAAKGSNCFLFREACLPHRDQPVSDVRLNTLWRNLNLELERRLAGAGETMPDGSPIILVEKTQVGRPVYDLHSLRVTLITALAESGGVPPAVLMKVVGHASVIMTLYYMKLSPNHICEQLNEAELKLHNREQMDWQAWLANQTREILVSAVAHTSSSALEVIAIGSPTSWVVRDHGICPVGCSRCHEGGEAIINSKAYQKWGAVPGGATNCVRCRFFITGPAFLLGLQAYFDNIGYKLKEASERYQAAKSKFEALEAANVAKHASGVAIAKQEVHQLSVAASHLDQRTHEVDNLAHSWHATYRLIQQCLNIIRASKKQPTQSNQQYALVAAGGVSNVEAVLEQTSEFEQVDRICQSAVFFEGIDSTTPNLKRMRAFDAMLKRNGLNPVFVDLDEQVALEAGNQMAAFMYAKFGRDSTNALMAGKETLRRLGVEAEMTRQLESLVPLRLTPEPVIVEGDAE</sequence>
<reference evidence="2 3" key="1">
    <citation type="submission" date="2016-10" db="EMBL/GenBank/DDBJ databases">
        <authorList>
            <person name="de Groot N.N."/>
        </authorList>
    </citation>
    <scope>NUCLEOTIDE SEQUENCE [LARGE SCALE GENOMIC DNA]</scope>
    <source>
        <strain evidence="2 3">CECT 7543</strain>
    </source>
</reference>
<proteinExistence type="predicted"/>
<gene>
    <name evidence="2" type="ORF">SAMN04489798_4976</name>
</gene>
<accession>A0A1H0QS13</accession>
<dbReference type="Pfam" id="PF13009">
    <property type="entry name" value="Integrase_2"/>
    <property type="match status" value="1"/>
</dbReference>